<keyword evidence="3" id="KW-1185">Reference proteome</keyword>
<accession>D5BNQ2</accession>
<gene>
    <name evidence="2" type="ordered locus">SAR116_0076</name>
</gene>
<proteinExistence type="predicted"/>
<dbReference type="KEGG" id="apb:SAR116_0076"/>
<dbReference type="Pfam" id="PF12146">
    <property type="entry name" value="Hydrolase_4"/>
    <property type="match status" value="1"/>
</dbReference>
<evidence type="ECO:0000313" key="2">
    <source>
        <dbReference type="EMBL" id="ADE38319.1"/>
    </source>
</evidence>
<dbReference type="InterPro" id="IPR022742">
    <property type="entry name" value="Hydrolase_4"/>
</dbReference>
<dbReference type="Gene3D" id="3.40.50.1820">
    <property type="entry name" value="alpha/beta hydrolase"/>
    <property type="match status" value="1"/>
</dbReference>
<evidence type="ECO:0000259" key="1">
    <source>
        <dbReference type="Pfam" id="PF12146"/>
    </source>
</evidence>
<feature type="domain" description="Serine aminopeptidase S33" evidence="1">
    <location>
        <begin position="76"/>
        <end position="286"/>
    </location>
</feature>
<dbReference type="Proteomes" id="UP000007460">
    <property type="component" value="Chromosome"/>
</dbReference>
<dbReference type="SUPFAM" id="SSF53474">
    <property type="entry name" value="alpha/beta-Hydrolases"/>
    <property type="match status" value="1"/>
</dbReference>
<evidence type="ECO:0000313" key="3">
    <source>
        <dbReference type="Proteomes" id="UP000007460"/>
    </source>
</evidence>
<dbReference type="STRING" id="488538.SAR116_0076"/>
<dbReference type="eggNOG" id="COG2267">
    <property type="taxonomic scope" value="Bacteria"/>
</dbReference>
<dbReference type="HOGENOM" id="CLU_070536_0_0_5"/>
<dbReference type="AlphaFoldDB" id="D5BNQ2"/>
<name>D5BNQ2_PUNMI</name>
<reference evidence="2 3" key="1">
    <citation type="journal article" date="2010" name="J. Bacteriol.">
        <title>Complete genome sequence of "Candidatus Puniceispirillum marinum" IMCC1322, a representative of the SAR116 clade in the Alphaproteobacteria.</title>
        <authorList>
            <person name="Oh H.M."/>
            <person name="Kwon K.K."/>
            <person name="Kang I."/>
            <person name="Kang S.G."/>
            <person name="Lee J.H."/>
            <person name="Kim S.J."/>
            <person name="Cho J.C."/>
        </authorList>
    </citation>
    <scope>NUCLEOTIDE SEQUENCE [LARGE SCALE GENOMIC DNA]</scope>
    <source>
        <strain evidence="2 3">IMCC1322</strain>
    </source>
</reference>
<dbReference type="InterPro" id="IPR029058">
    <property type="entry name" value="AB_hydrolase_fold"/>
</dbReference>
<sequence length="323" mass="34651">MMRFRIIVILILLCASVWTLAPREPASLDIAFDEAVLGDDISAYLATREARFDNITLNVGKQIIWAGAPQQKTPLSIIYIHGFSASSAEISPVPDQLAASLGANLFYTRLRGHGRGAAAMAEADIADWMYDIGEALAIGRRLGDKTIVISTSTGATISAAAALDPALSADVKGFIFVSPNFGINNPFAGLLTWPWARHWVPLILGDTRQSPPRNALNARYWTTTYPTTALLPMAALVKAVVNADVSAVQTPALFYFSREDQVVDPAKTIDMAERWGATATSITVTMGAEDDEFSHVIAGDIVSPGQTKAATTAMLDWIKGLGE</sequence>
<protein>
    <recommendedName>
        <fullName evidence="1">Serine aminopeptidase S33 domain-containing protein</fullName>
    </recommendedName>
</protein>
<dbReference type="EMBL" id="CP001751">
    <property type="protein sequence ID" value="ADE38319.1"/>
    <property type="molecule type" value="Genomic_DNA"/>
</dbReference>
<organism evidence="2 3">
    <name type="scientific">Puniceispirillum marinum (strain IMCC1322)</name>
    <dbReference type="NCBI Taxonomy" id="488538"/>
    <lineage>
        <taxon>Bacteria</taxon>
        <taxon>Pseudomonadati</taxon>
        <taxon>Pseudomonadota</taxon>
        <taxon>Alphaproteobacteria</taxon>
        <taxon>Candidatus Puniceispirillales</taxon>
        <taxon>Candidatus Puniceispirillaceae</taxon>
        <taxon>Candidatus Puniceispirillum</taxon>
    </lineage>
</organism>
<dbReference type="RefSeq" id="WP_013044949.1">
    <property type="nucleotide sequence ID" value="NC_014010.1"/>
</dbReference>